<feature type="compositionally biased region" description="Polar residues" evidence="8">
    <location>
        <begin position="1"/>
        <end position="14"/>
    </location>
</feature>
<protein>
    <recommendedName>
        <fullName evidence="9">Protein kinase domain-containing protein</fullName>
    </recommendedName>
</protein>
<feature type="domain" description="Protein kinase" evidence="9">
    <location>
        <begin position="53"/>
        <end position="309"/>
    </location>
</feature>
<keyword evidence="4 7" id="KW-0547">Nucleotide-binding</keyword>
<dbReference type="EMBL" id="KN837148">
    <property type="protein sequence ID" value="KIJ39934.1"/>
    <property type="molecule type" value="Genomic_DNA"/>
</dbReference>
<dbReference type="HOGENOM" id="CLU_539884_0_0_1"/>
<name>A0A0C9UYK9_SPHS4</name>
<dbReference type="PROSITE" id="PS00107">
    <property type="entry name" value="PROTEIN_KINASE_ATP"/>
    <property type="match status" value="1"/>
</dbReference>
<evidence type="ECO:0000256" key="3">
    <source>
        <dbReference type="ARBA" id="ARBA00022679"/>
    </source>
</evidence>
<evidence type="ECO:0000256" key="4">
    <source>
        <dbReference type="ARBA" id="ARBA00022741"/>
    </source>
</evidence>
<dbReference type="SUPFAM" id="SSF56112">
    <property type="entry name" value="Protein kinase-like (PK-like)"/>
    <property type="match status" value="1"/>
</dbReference>
<dbReference type="PANTHER" id="PTHR24346:SF82">
    <property type="entry name" value="KP78A-RELATED"/>
    <property type="match status" value="1"/>
</dbReference>
<evidence type="ECO:0000256" key="7">
    <source>
        <dbReference type="PROSITE-ProRule" id="PRU10141"/>
    </source>
</evidence>
<dbReference type="GO" id="GO:0035556">
    <property type="term" value="P:intracellular signal transduction"/>
    <property type="evidence" value="ECO:0007669"/>
    <property type="project" value="TreeGrafter"/>
</dbReference>
<evidence type="ECO:0000256" key="2">
    <source>
        <dbReference type="ARBA" id="ARBA00022527"/>
    </source>
</evidence>
<gene>
    <name evidence="10" type="ORF">M422DRAFT_49444</name>
</gene>
<keyword evidence="3" id="KW-0808">Transferase</keyword>
<dbReference type="GO" id="GO:0005737">
    <property type="term" value="C:cytoplasm"/>
    <property type="evidence" value="ECO:0007669"/>
    <property type="project" value="TreeGrafter"/>
</dbReference>
<dbReference type="Proteomes" id="UP000054279">
    <property type="component" value="Unassembled WGS sequence"/>
</dbReference>
<dbReference type="GO" id="GO:0005524">
    <property type="term" value="F:ATP binding"/>
    <property type="evidence" value="ECO:0007669"/>
    <property type="project" value="UniProtKB-UniRule"/>
</dbReference>
<organism evidence="10 11">
    <name type="scientific">Sphaerobolus stellatus (strain SS14)</name>
    <dbReference type="NCBI Taxonomy" id="990650"/>
    <lineage>
        <taxon>Eukaryota</taxon>
        <taxon>Fungi</taxon>
        <taxon>Dikarya</taxon>
        <taxon>Basidiomycota</taxon>
        <taxon>Agaricomycotina</taxon>
        <taxon>Agaricomycetes</taxon>
        <taxon>Phallomycetidae</taxon>
        <taxon>Geastrales</taxon>
        <taxon>Sphaerobolaceae</taxon>
        <taxon>Sphaerobolus</taxon>
    </lineage>
</organism>
<dbReference type="GO" id="GO:0004674">
    <property type="term" value="F:protein serine/threonine kinase activity"/>
    <property type="evidence" value="ECO:0007669"/>
    <property type="project" value="UniProtKB-KW"/>
</dbReference>
<keyword evidence="2" id="KW-0723">Serine/threonine-protein kinase</keyword>
<sequence length="505" mass="57235">MASSNQPKAIQQATNPPPPGQRPEASNNNSQSNPLGLKIIHTYQQSQTTLRDWLWGVRLGKGSFGIARVATHKASKRKAVVKISSLRRDDFRRHCCPGTGREATVMKLLSGHPNIAKLYDYIETPDYGYIIQEFANGGNLHDYLYSKKREYALSASEALVFFKQLMFGIEYAHSFDISHCDIKPHNLVLDGRKRDRLKIIDWGLATVNYRLDGELHDAGFTTQAYSCPERYLRKKGFDAKKGDIWSCGVVLYELLCRTRPFKNWDSLRLGRFRIPPDMDPLVSDLIRKMLEVNPNKRITIAEIYRHPYFCQPTKVALPYSRPEHCSTLEISSLSPSPIDERFVKEIANLYIQNDLFKMAKERQYLIVKEELVREGPTLTKFVYNRLLAFSERPFIPSPPTPNVTSPAAFTTSYSKVTSTKSVMDDKSLRVIIEKQSPLSLSKPSILYSETECTQLVASEEKPKVSLMVALDLFKKPSIGAAGDFVTKIARKLSVRKWGCIPSSAS</sequence>
<dbReference type="InterPro" id="IPR011009">
    <property type="entry name" value="Kinase-like_dom_sf"/>
</dbReference>
<keyword evidence="6 7" id="KW-0067">ATP-binding</keyword>
<dbReference type="PANTHER" id="PTHR24346">
    <property type="entry name" value="MAP/MICROTUBULE AFFINITY-REGULATING KINASE"/>
    <property type="match status" value="1"/>
</dbReference>
<evidence type="ECO:0000256" key="1">
    <source>
        <dbReference type="ARBA" id="ARBA00010791"/>
    </source>
</evidence>
<dbReference type="SMART" id="SM00220">
    <property type="entry name" value="S_TKc"/>
    <property type="match status" value="1"/>
</dbReference>
<feature type="compositionally biased region" description="Polar residues" evidence="8">
    <location>
        <begin position="24"/>
        <end position="34"/>
    </location>
</feature>
<evidence type="ECO:0000313" key="10">
    <source>
        <dbReference type="EMBL" id="KIJ39934.1"/>
    </source>
</evidence>
<dbReference type="PROSITE" id="PS50011">
    <property type="entry name" value="PROTEIN_KINASE_DOM"/>
    <property type="match status" value="1"/>
</dbReference>
<dbReference type="AlphaFoldDB" id="A0A0C9UYK9"/>
<evidence type="ECO:0000259" key="9">
    <source>
        <dbReference type="PROSITE" id="PS50011"/>
    </source>
</evidence>
<feature type="region of interest" description="Disordered" evidence="8">
    <location>
        <begin position="1"/>
        <end position="34"/>
    </location>
</feature>
<dbReference type="Pfam" id="PF00069">
    <property type="entry name" value="Pkinase"/>
    <property type="match status" value="1"/>
</dbReference>
<accession>A0A0C9UYK9</accession>
<dbReference type="PROSITE" id="PS00108">
    <property type="entry name" value="PROTEIN_KINASE_ST"/>
    <property type="match status" value="1"/>
</dbReference>
<dbReference type="FunFam" id="1.10.510.10:FF:000571">
    <property type="entry name" value="Maternal embryonic leucine zipper kinase"/>
    <property type="match status" value="1"/>
</dbReference>
<evidence type="ECO:0000256" key="5">
    <source>
        <dbReference type="ARBA" id="ARBA00022777"/>
    </source>
</evidence>
<dbReference type="OrthoDB" id="10252171at2759"/>
<dbReference type="InterPro" id="IPR017441">
    <property type="entry name" value="Protein_kinase_ATP_BS"/>
</dbReference>
<comment type="similarity">
    <text evidence="1">Belongs to the protein kinase superfamily. CAMK Ser/Thr protein kinase family. NIM1 subfamily.</text>
</comment>
<dbReference type="Gene3D" id="1.10.510.10">
    <property type="entry name" value="Transferase(Phosphotransferase) domain 1"/>
    <property type="match status" value="1"/>
</dbReference>
<evidence type="ECO:0000256" key="6">
    <source>
        <dbReference type="ARBA" id="ARBA00022840"/>
    </source>
</evidence>
<keyword evidence="5" id="KW-0418">Kinase</keyword>
<feature type="binding site" evidence="7">
    <location>
        <position position="82"/>
    </location>
    <ligand>
        <name>ATP</name>
        <dbReference type="ChEBI" id="CHEBI:30616"/>
    </ligand>
</feature>
<evidence type="ECO:0000256" key="8">
    <source>
        <dbReference type="SAM" id="MobiDB-lite"/>
    </source>
</evidence>
<proteinExistence type="inferred from homology"/>
<keyword evidence="11" id="KW-1185">Reference proteome</keyword>
<evidence type="ECO:0000313" key="11">
    <source>
        <dbReference type="Proteomes" id="UP000054279"/>
    </source>
</evidence>
<reference evidence="10 11" key="1">
    <citation type="submission" date="2014-06" db="EMBL/GenBank/DDBJ databases">
        <title>Evolutionary Origins and Diversification of the Mycorrhizal Mutualists.</title>
        <authorList>
            <consortium name="DOE Joint Genome Institute"/>
            <consortium name="Mycorrhizal Genomics Consortium"/>
            <person name="Kohler A."/>
            <person name="Kuo A."/>
            <person name="Nagy L.G."/>
            <person name="Floudas D."/>
            <person name="Copeland A."/>
            <person name="Barry K.W."/>
            <person name="Cichocki N."/>
            <person name="Veneault-Fourrey C."/>
            <person name="LaButti K."/>
            <person name="Lindquist E.A."/>
            <person name="Lipzen A."/>
            <person name="Lundell T."/>
            <person name="Morin E."/>
            <person name="Murat C."/>
            <person name="Riley R."/>
            <person name="Ohm R."/>
            <person name="Sun H."/>
            <person name="Tunlid A."/>
            <person name="Henrissat B."/>
            <person name="Grigoriev I.V."/>
            <person name="Hibbett D.S."/>
            <person name="Martin F."/>
        </authorList>
    </citation>
    <scope>NUCLEOTIDE SEQUENCE [LARGE SCALE GENOMIC DNA]</scope>
    <source>
        <strain evidence="10 11">SS14</strain>
    </source>
</reference>
<dbReference type="InterPro" id="IPR000719">
    <property type="entry name" value="Prot_kinase_dom"/>
</dbReference>
<dbReference type="InterPro" id="IPR008271">
    <property type="entry name" value="Ser/Thr_kinase_AS"/>
</dbReference>